<sequence>MEDTAEAILLHPQRALSASGRVVEGGVVDDDVGAGATTGTPIGEI</sequence>
<dbReference type="Proteomes" id="UP001589535">
    <property type="component" value="Unassembled WGS sequence"/>
</dbReference>
<accession>A0ABV5UM04</accession>
<name>A0ABV5UM04_9PSEU</name>
<keyword evidence="2" id="KW-1185">Reference proteome</keyword>
<evidence type="ECO:0000313" key="1">
    <source>
        <dbReference type="EMBL" id="MFB9691053.1"/>
    </source>
</evidence>
<reference evidence="1 2" key="1">
    <citation type="submission" date="2024-09" db="EMBL/GenBank/DDBJ databases">
        <authorList>
            <person name="Sun Q."/>
            <person name="Mori K."/>
        </authorList>
    </citation>
    <scope>NUCLEOTIDE SEQUENCE [LARGE SCALE GENOMIC DNA]</scope>
    <source>
        <strain evidence="1 2">JCM 13852</strain>
    </source>
</reference>
<proteinExistence type="predicted"/>
<gene>
    <name evidence="1" type="ORF">ACFFTO_43355</name>
</gene>
<organism evidence="1 2">
    <name type="scientific">Amycolatopsis plumensis</name>
    <dbReference type="NCBI Taxonomy" id="236508"/>
    <lineage>
        <taxon>Bacteria</taxon>
        <taxon>Bacillati</taxon>
        <taxon>Actinomycetota</taxon>
        <taxon>Actinomycetes</taxon>
        <taxon>Pseudonocardiales</taxon>
        <taxon>Pseudonocardiaceae</taxon>
        <taxon>Amycolatopsis</taxon>
    </lineage>
</organism>
<evidence type="ECO:0000313" key="2">
    <source>
        <dbReference type="Proteomes" id="UP001589535"/>
    </source>
</evidence>
<dbReference type="EMBL" id="JBHMBK010000068">
    <property type="protein sequence ID" value="MFB9691053.1"/>
    <property type="molecule type" value="Genomic_DNA"/>
</dbReference>
<protein>
    <submittedName>
        <fullName evidence="1">Uncharacterized protein</fullName>
    </submittedName>
</protein>
<comment type="caution">
    <text evidence="1">The sequence shown here is derived from an EMBL/GenBank/DDBJ whole genome shotgun (WGS) entry which is preliminary data.</text>
</comment>
<dbReference type="RefSeq" id="WP_378207442.1">
    <property type="nucleotide sequence ID" value="NZ_JBHMBK010000068.1"/>
</dbReference>